<comment type="cofactor">
    <cofactor evidence="1">
        <name>FMN</name>
        <dbReference type="ChEBI" id="CHEBI:58210"/>
    </cofactor>
</comment>
<keyword evidence="7" id="KW-1185">Reference proteome</keyword>
<comment type="catalytic activity">
    <reaction evidence="3">
        <text>a (2S)-2-hydroxycarboxylate + O2 = a 2-oxocarboxylate + H2O2</text>
        <dbReference type="Rhea" id="RHEA:16789"/>
        <dbReference type="ChEBI" id="CHEBI:15379"/>
        <dbReference type="ChEBI" id="CHEBI:16240"/>
        <dbReference type="ChEBI" id="CHEBI:35179"/>
        <dbReference type="ChEBI" id="CHEBI:58123"/>
        <dbReference type="EC" id="1.1.3.15"/>
    </reaction>
    <physiologicalReaction direction="left-to-right" evidence="3">
        <dbReference type="Rhea" id="RHEA:16790"/>
    </physiologicalReaction>
</comment>
<dbReference type="GO" id="GO:0005777">
    <property type="term" value="C:peroxisome"/>
    <property type="evidence" value="ECO:0007669"/>
    <property type="project" value="UniProtKB-ARBA"/>
</dbReference>
<comment type="caution">
    <text evidence="6">The sequence shown here is derived from an EMBL/GenBank/DDBJ whole genome shotgun (WGS) entry which is preliminary data.</text>
</comment>
<dbReference type="PROSITE" id="PS51349">
    <property type="entry name" value="FMN_HYDROXY_ACID_DH_2"/>
    <property type="match status" value="1"/>
</dbReference>
<name>A0A9D4SQQ9_RHISA</name>
<dbReference type="PANTHER" id="PTHR10578">
    <property type="entry name" value="S -2-HYDROXY-ACID OXIDASE-RELATED"/>
    <property type="match status" value="1"/>
</dbReference>
<dbReference type="SUPFAM" id="SSF51395">
    <property type="entry name" value="FMN-linked oxidoreductases"/>
    <property type="match status" value="1"/>
</dbReference>
<dbReference type="InterPro" id="IPR037396">
    <property type="entry name" value="FMN_HAD"/>
</dbReference>
<organism evidence="6 7">
    <name type="scientific">Rhipicephalus sanguineus</name>
    <name type="common">Brown dog tick</name>
    <name type="synonym">Ixodes sanguineus</name>
    <dbReference type="NCBI Taxonomy" id="34632"/>
    <lineage>
        <taxon>Eukaryota</taxon>
        <taxon>Metazoa</taxon>
        <taxon>Ecdysozoa</taxon>
        <taxon>Arthropoda</taxon>
        <taxon>Chelicerata</taxon>
        <taxon>Arachnida</taxon>
        <taxon>Acari</taxon>
        <taxon>Parasitiformes</taxon>
        <taxon>Ixodida</taxon>
        <taxon>Ixodoidea</taxon>
        <taxon>Ixodidae</taxon>
        <taxon>Rhipicephalinae</taxon>
        <taxon>Rhipicephalus</taxon>
        <taxon>Rhipicephalus</taxon>
    </lineage>
</organism>
<keyword evidence="2" id="KW-0560">Oxidoreductase</keyword>
<dbReference type="Proteomes" id="UP000821837">
    <property type="component" value="Unassembled WGS sequence"/>
</dbReference>
<dbReference type="InterPro" id="IPR008259">
    <property type="entry name" value="FMN_hydac_DH_AS"/>
</dbReference>
<evidence type="ECO:0000313" key="6">
    <source>
        <dbReference type="EMBL" id="KAH7943690.1"/>
    </source>
</evidence>
<evidence type="ECO:0000256" key="3">
    <source>
        <dbReference type="ARBA" id="ARBA00029325"/>
    </source>
</evidence>
<dbReference type="GO" id="GO:0003973">
    <property type="term" value="F:(S)-2-hydroxy-acid oxidase activity"/>
    <property type="evidence" value="ECO:0007669"/>
    <property type="project" value="UniProtKB-EC"/>
</dbReference>
<dbReference type="PROSITE" id="PS00557">
    <property type="entry name" value="FMN_HYDROXY_ACID_DH_1"/>
    <property type="match status" value="1"/>
</dbReference>
<evidence type="ECO:0000256" key="4">
    <source>
        <dbReference type="ARBA" id="ARBA00029327"/>
    </source>
</evidence>
<protein>
    <recommendedName>
        <fullName evidence="5">FMN hydroxy acid dehydrogenase domain-containing protein</fullName>
    </recommendedName>
</protein>
<comment type="catalytic activity">
    <reaction evidence="4">
        <text>2-hydroxyoctanoate + O2 = 2-oxooctanoate + H2O2</text>
        <dbReference type="Rhea" id="RHEA:67940"/>
        <dbReference type="ChEBI" id="CHEBI:15379"/>
        <dbReference type="ChEBI" id="CHEBI:16240"/>
        <dbReference type="ChEBI" id="CHEBI:133514"/>
        <dbReference type="ChEBI" id="CHEBI:176689"/>
    </reaction>
    <physiologicalReaction direction="left-to-right" evidence="4">
        <dbReference type="Rhea" id="RHEA:67941"/>
    </physiologicalReaction>
</comment>
<dbReference type="InterPro" id="IPR000262">
    <property type="entry name" value="FMN-dep_DH"/>
</dbReference>
<accession>A0A9D4SQQ9</accession>
<evidence type="ECO:0000313" key="7">
    <source>
        <dbReference type="Proteomes" id="UP000821837"/>
    </source>
</evidence>
<dbReference type="VEuPathDB" id="VectorBase:RSAN_026787"/>
<evidence type="ECO:0000259" key="5">
    <source>
        <dbReference type="PROSITE" id="PS51349"/>
    </source>
</evidence>
<sequence>MVSNHGGRQLDCVPATIDVLPGIVRAVGHRCEVYVDGGVRLGTDVVKAIALGARAVFVGRPILYGLAYRGEEGVVRVLDILRAETDRAMALMGKRSSAFAL</sequence>
<reference evidence="6" key="1">
    <citation type="journal article" date="2020" name="Cell">
        <title>Large-Scale Comparative Analyses of Tick Genomes Elucidate Their Genetic Diversity and Vector Capacities.</title>
        <authorList>
            <consortium name="Tick Genome and Microbiome Consortium (TIGMIC)"/>
            <person name="Jia N."/>
            <person name="Wang J."/>
            <person name="Shi W."/>
            <person name="Du L."/>
            <person name="Sun Y."/>
            <person name="Zhan W."/>
            <person name="Jiang J.F."/>
            <person name="Wang Q."/>
            <person name="Zhang B."/>
            <person name="Ji P."/>
            <person name="Bell-Sakyi L."/>
            <person name="Cui X.M."/>
            <person name="Yuan T.T."/>
            <person name="Jiang B.G."/>
            <person name="Yang W.F."/>
            <person name="Lam T.T."/>
            <person name="Chang Q.C."/>
            <person name="Ding S.J."/>
            <person name="Wang X.J."/>
            <person name="Zhu J.G."/>
            <person name="Ruan X.D."/>
            <person name="Zhao L."/>
            <person name="Wei J.T."/>
            <person name="Ye R.Z."/>
            <person name="Que T.C."/>
            <person name="Du C.H."/>
            <person name="Zhou Y.H."/>
            <person name="Cheng J.X."/>
            <person name="Dai P.F."/>
            <person name="Guo W.B."/>
            <person name="Han X.H."/>
            <person name="Huang E.J."/>
            <person name="Li L.F."/>
            <person name="Wei W."/>
            <person name="Gao Y.C."/>
            <person name="Liu J.Z."/>
            <person name="Shao H.Z."/>
            <person name="Wang X."/>
            <person name="Wang C.C."/>
            <person name="Yang T.C."/>
            <person name="Huo Q.B."/>
            <person name="Li W."/>
            <person name="Chen H.Y."/>
            <person name="Chen S.E."/>
            <person name="Zhou L.G."/>
            <person name="Ni X.B."/>
            <person name="Tian J.H."/>
            <person name="Sheng Y."/>
            <person name="Liu T."/>
            <person name="Pan Y.S."/>
            <person name="Xia L.Y."/>
            <person name="Li J."/>
            <person name="Zhao F."/>
            <person name="Cao W.C."/>
        </authorList>
    </citation>
    <scope>NUCLEOTIDE SEQUENCE</scope>
    <source>
        <strain evidence="6">Rsan-2018</strain>
    </source>
</reference>
<proteinExistence type="predicted"/>
<dbReference type="Gene3D" id="3.20.20.70">
    <property type="entry name" value="Aldolase class I"/>
    <property type="match status" value="1"/>
</dbReference>
<dbReference type="EMBL" id="JABSTV010001253">
    <property type="protein sequence ID" value="KAH7943690.1"/>
    <property type="molecule type" value="Genomic_DNA"/>
</dbReference>
<evidence type="ECO:0000256" key="2">
    <source>
        <dbReference type="ARBA" id="ARBA00023002"/>
    </source>
</evidence>
<dbReference type="InterPro" id="IPR013785">
    <property type="entry name" value="Aldolase_TIM"/>
</dbReference>
<dbReference type="Pfam" id="PF01070">
    <property type="entry name" value="FMN_dh"/>
    <property type="match status" value="1"/>
</dbReference>
<evidence type="ECO:0000256" key="1">
    <source>
        <dbReference type="ARBA" id="ARBA00001917"/>
    </source>
</evidence>
<feature type="domain" description="FMN hydroxy acid dehydrogenase" evidence="5">
    <location>
        <begin position="1"/>
        <end position="101"/>
    </location>
</feature>
<dbReference type="PANTHER" id="PTHR10578:SF149">
    <property type="entry name" value="2-HYDROXYACID OXIDASE 2"/>
    <property type="match status" value="1"/>
</dbReference>
<gene>
    <name evidence="6" type="ORF">HPB52_010012</name>
</gene>
<reference evidence="6" key="2">
    <citation type="submission" date="2021-09" db="EMBL/GenBank/DDBJ databases">
        <authorList>
            <person name="Jia N."/>
            <person name="Wang J."/>
            <person name="Shi W."/>
            <person name="Du L."/>
            <person name="Sun Y."/>
            <person name="Zhan W."/>
            <person name="Jiang J."/>
            <person name="Wang Q."/>
            <person name="Zhang B."/>
            <person name="Ji P."/>
            <person name="Sakyi L.B."/>
            <person name="Cui X."/>
            <person name="Yuan T."/>
            <person name="Jiang B."/>
            <person name="Yang W."/>
            <person name="Lam T.T.-Y."/>
            <person name="Chang Q."/>
            <person name="Ding S."/>
            <person name="Wang X."/>
            <person name="Zhu J."/>
            <person name="Ruan X."/>
            <person name="Zhao L."/>
            <person name="Wei J."/>
            <person name="Que T."/>
            <person name="Du C."/>
            <person name="Cheng J."/>
            <person name="Dai P."/>
            <person name="Han X."/>
            <person name="Huang E."/>
            <person name="Gao Y."/>
            <person name="Liu J."/>
            <person name="Shao H."/>
            <person name="Ye R."/>
            <person name="Li L."/>
            <person name="Wei W."/>
            <person name="Wang X."/>
            <person name="Wang C."/>
            <person name="Huo Q."/>
            <person name="Li W."/>
            <person name="Guo W."/>
            <person name="Chen H."/>
            <person name="Chen S."/>
            <person name="Zhou L."/>
            <person name="Zhou L."/>
            <person name="Ni X."/>
            <person name="Tian J."/>
            <person name="Zhou Y."/>
            <person name="Sheng Y."/>
            <person name="Liu T."/>
            <person name="Pan Y."/>
            <person name="Xia L."/>
            <person name="Li J."/>
            <person name="Zhao F."/>
            <person name="Cao W."/>
        </authorList>
    </citation>
    <scope>NUCLEOTIDE SEQUENCE</scope>
    <source>
        <strain evidence="6">Rsan-2018</strain>
        <tissue evidence="6">Larvae</tissue>
    </source>
</reference>
<dbReference type="AlphaFoldDB" id="A0A9D4SQQ9"/>